<dbReference type="Pfam" id="PF02082">
    <property type="entry name" value="Rrf2"/>
    <property type="match status" value="1"/>
</dbReference>
<name>A0A5C5V203_9BACT</name>
<proteinExistence type="predicted"/>
<dbReference type="GO" id="GO:0003700">
    <property type="term" value="F:DNA-binding transcription factor activity"/>
    <property type="evidence" value="ECO:0007669"/>
    <property type="project" value="TreeGrafter"/>
</dbReference>
<keyword evidence="3" id="KW-1185">Reference proteome</keyword>
<feature type="region of interest" description="Disordered" evidence="1">
    <location>
        <begin position="131"/>
        <end position="162"/>
    </location>
</feature>
<dbReference type="InterPro" id="IPR030489">
    <property type="entry name" value="TR_Rrf2-type_CS"/>
</dbReference>
<organism evidence="2 3">
    <name type="scientific">Blastopirellula retiformator</name>
    <dbReference type="NCBI Taxonomy" id="2527970"/>
    <lineage>
        <taxon>Bacteria</taxon>
        <taxon>Pseudomonadati</taxon>
        <taxon>Planctomycetota</taxon>
        <taxon>Planctomycetia</taxon>
        <taxon>Pirellulales</taxon>
        <taxon>Pirellulaceae</taxon>
        <taxon>Blastopirellula</taxon>
    </lineage>
</organism>
<comment type="caution">
    <text evidence="2">The sequence shown here is derived from an EMBL/GenBank/DDBJ whole genome shotgun (WGS) entry which is preliminary data.</text>
</comment>
<dbReference type="PANTHER" id="PTHR33221:SF15">
    <property type="entry name" value="HTH-TYPE TRANSCRIPTIONAL REGULATOR YWGB-RELATED"/>
    <property type="match status" value="1"/>
</dbReference>
<dbReference type="AlphaFoldDB" id="A0A5C5V203"/>
<accession>A0A5C5V203</accession>
<dbReference type="InterPro" id="IPR036390">
    <property type="entry name" value="WH_DNA-bd_sf"/>
</dbReference>
<dbReference type="PROSITE" id="PS01332">
    <property type="entry name" value="HTH_RRF2_1"/>
    <property type="match status" value="1"/>
</dbReference>
<evidence type="ECO:0000256" key="1">
    <source>
        <dbReference type="SAM" id="MobiDB-lite"/>
    </source>
</evidence>
<gene>
    <name evidence="2" type="primary">cymR_2</name>
    <name evidence="2" type="ORF">Enr8_36490</name>
</gene>
<dbReference type="SUPFAM" id="SSF46785">
    <property type="entry name" value="Winged helix' DNA-binding domain"/>
    <property type="match status" value="1"/>
</dbReference>
<dbReference type="NCBIfam" id="TIGR00738">
    <property type="entry name" value="rrf2_super"/>
    <property type="match status" value="1"/>
</dbReference>
<evidence type="ECO:0000313" key="3">
    <source>
        <dbReference type="Proteomes" id="UP000318878"/>
    </source>
</evidence>
<dbReference type="GO" id="GO:0005829">
    <property type="term" value="C:cytosol"/>
    <property type="evidence" value="ECO:0007669"/>
    <property type="project" value="TreeGrafter"/>
</dbReference>
<protein>
    <submittedName>
        <fullName evidence="2">HTH-type transcriptional regulator CymR</fullName>
    </submittedName>
</protein>
<dbReference type="InterPro" id="IPR000944">
    <property type="entry name" value="Tscrpt_reg_Rrf2"/>
</dbReference>
<dbReference type="InterPro" id="IPR036388">
    <property type="entry name" value="WH-like_DNA-bd_sf"/>
</dbReference>
<sequence length="162" mass="17407">MKLSRTVAYALQATLQLAETDSQSPVPCSKLAAKGDMPERFLLQVLRNLVTHGILRSTRGVDGGYTLVRPAEQISLLEIIEAIDGPMDSRLPLETEVDTSFQENLKEALASVTSAMRQQLADIKISQLVTKSSSTPRPGIAPSPHIAATSLNEASVPVRQGS</sequence>
<reference evidence="2 3" key="1">
    <citation type="submission" date="2019-02" db="EMBL/GenBank/DDBJ databases">
        <title>Deep-cultivation of Planctomycetes and their phenomic and genomic characterization uncovers novel biology.</title>
        <authorList>
            <person name="Wiegand S."/>
            <person name="Jogler M."/>
            <person name="Boedeker C."/>
            <person name="Pinto D."/>
            <person name="Vollmers J."/>
            <person name="Rivas-Marin E."/>
            <person name="Kohn T."/>
            <person name="Peeters S.H."/>
            <person name="Heuer A."/>
            <person name="Rast P."/>
            <person name="Oberbeckmann S."/>
            <person name="Bunk B."/>
            <person name="Jeske O."/>
            <person name="Meyerdierks A."/>
            <person name="Storesund J.E."/>
            <person name="Kallscheuer N."/>
            <person name="Luecker S."/>
            <person name="Lage O.M."/>
            <person name="Pohl T."/>
            <person name="Merkel B.J."/>
            <person name="Hornburger P."/>
            <person name="Mueller R.-W."/>
            <person name="Bruemmer F."/>
            <person name="Labrenz M."/>
            <person name="Spormann A.M."/>
            <person name="Op Den Camp H."/>
            <person name="Overmann J."/>
            <person name="Amann R."/>
            <person name="Jetten M.S.M."/>
            <person name="Mascher T."/>
            <person name="Medema M.H."/>
            <person name="Devos D.P."/>
            <person name="Kaster A.-K."/>
            <person name="Ovreas L."/>
            <person name="Rohde M."/>
            <person name="Galperin M.Y."/>
            <person name="Jogler C."/>
        </authorList>
    </citation>
    <scope>NUCLEOTIDE SEQUENCE [LARGE SCALE GENOMIC DNA]</scope>
    <source>
        <strain evidence="2 3">Enr8</strain>
    </source>
</reference>
<dbReference type="Gene3D" id="1.10.10.10">
    <property type="entry name" value="Winged helix-like DNA-binding domain superfamily/Winged helix DNA-binding domain"/>
    <property type="match status" value="1"/>
</dbReference>
<dbReference type="Proteomes" id="UP000318878">
    <property type="component" value="Unassembled WGS sequence"/>
</dbReference>
<dbReference type="OrthoDB" id="270199at2"/>
<dbReference type="RefSeq" id="WP_146434085.1">
    <property type="nucleotide sequence ID" value="NZ_SJPF01000004.1"/>
</dbReference>
<evidence type="ECO:0000313" key="2">
    <source>
        <dbReference type="EMBL" id="TWT31725.1"/>
    </source>
</evidence>
<dbReference type="PANTHER" id="PTHR33221">
    <property type="entry name" value="WINGED HELIX-TURN-HELIX TRANSCRIPTIONAL REGULATOR, RRF2 FAMILY"/>
    <property type="match status" value="1"/>
</dbReference>
<dbReference type="PROSITE" id="PS51197">
    <property type="entry name" value="HTH_RRF2_2"/>
    <property type="match status" value="1"/>
</dbReference>
<dbReference type="EMBL" id="SJPF01000004">
    <property type="protein sequence ID" value="TWT31725.1"/>
    <property type="molecule type" value="Genomic_DNA"/>
</dbReference>